<dbReference type="GO" id="GO:0004721">
    <property type="term" value="F:phosphoprotein phosphatase activity"/>
    <property type="evidence" value="ECO:0007669"/>
    <property type="project" value="TreeGrafter"/>
</dbReference>
<keyword evidence="8" id="KW-0812">Transmembrane</keyword>
<dbReference type="Pfam" id="PF02518">
    <property type="entry name" value="HATPase_c"/>
    <property type="match status" value="1"/>
</dbReference>
<dbReference type="PANTHER" id="PTHR45453:SF1">
    <property type="entry name" value="PHOSPHATE REGULON SENSOR PROTEIN PHOR"/>
    <property type="match status" value="1"/>
</dbReference>
<reference evidence="11" key="3">
    <citation type="submission" date="2016-10" db="EMBL/GenBank/DDBJ databases">
        <authorList>
            <person name="de Groot N.N."/>
        </authorList>
    </citation>
    <scope>NUCLEOTIDE SEQUENCE [LARGE SCALE GENOMIC DNA]</scope>
    <source>
        <strain evidence="11">LMG 15572</strain>
    </source>
</reference>
<keyword evidence="8" id="KW-1133">Transmembrane helix</keyword>
<dbReference type="EMBL" id="FPBN01000003">
    <property type="protein sequence ID" value="SFU61232.1"/>
    <property type="molecule type" value="Genomic_DNA"/>
</dbReference>
<dbReference type="InterPro" id="IPR004358">
    <property type="entry name" value="Sig_transdc_His_kin-like_C"/>
</dbReference>
<organism evidence="10 12">
    <name type="scientific">Streptococcus gallolyticus</name>
    <dbReference type="NCBI Taxonomy" id="315405"/>
    <lineage>
        <taxon>Bacteria</taxon>
        <taxon>Bacillati</taxon>
        <taxon>Bacillota</taxon>
        <taxon>Bacilli</taxon>
        <taxon>Lactobacillales</taxon>
        <taxon>Streptococcaceae</taxon>
        <taxon>Streptococcus</taxon>
    </lineage>
</organism>
<dbReference type="Gene3D" id="3.30.565.10">
    <property type="entry name" value="Histidine kinase-like ATPase, C-terminal domain"/>
    <property type="match status" value="1"/>
</dbReference>
<dbReference type="PRINTS" id="PR00344">
    <property type="entry name" value="BCTRLSENSOR"/>
</dbReference>
<feature type="transmembrane region" description="Helical" evidence="8">
    <location>
        <begin position="163"/>
        <end position="185"/>
    </location>
</feature>
<reference evidence="13" key="2">
    <citation type="submission" date="2016-10" db="EMBL/GenBank/DDBJ databases">
        <authorList>
            <person name="Varghese N."/>
            <person name="Submissions S."/>
        </authorList>
    </citation>
    <scope>NUCLEOTIDE SEQUENCE [LARGE SCALE GENOMIC DNA]</scope>
    <source>
        <strain evidence="13">LMG 15572</strain>
    </source>
</reference>
<dbReference type="InterPro" id="IPR005467">
    <property type="entry name" value="His_kinase_dom"/>
</dbReference>
<evidence type="ECO:0000313" key="12">
    <source>
        <dbReference type="Proteomes" id="UP000070198"/>
    </source>
</evidence>
<evidence type="ECO:0000256" key="4">
    <source>
        <dbReference type="ARBA" id="ARBA00022553"/>
    </source>
</evidence>
<feature type="domain" description="Histidine kinase" evidence="9">
    <location>
        <begin position="201"/>
        <end position="409"/>
    </location>
</feature>
<reference evidence="10 12" key="1">
    <citation type="submission" date="2016-01" db="EMBL/GenBank/DDBJ databases">
        <title>Highly variable Streptococcus oralis are common among viridans streptococci isolated from primates.</title>
        <authorList>
            <person name="Denapaite D."/>
            <person name="Rieger M."/>
            <person name="Koendgen S."/>
            <person name="Brueckner R."/>
            <person name="Ochigava I."/>
            <person name="Kappeler P."/>
            <person name="Maetz-Rensing K."/>
            <person name="Leendertz F."/>
            <person name="Hakenbeck R."/>
        </authorList>
    </citation>
    <scope>NUCLEOTIDE SEQUENCE [LARGE SCALE GENOMIC DNA]</scope>
    <source>
        <strain evidence="10 12">DD02</strain>
    </source>
</reference>
<keyword evidence="6 10" id="KW-0418">Kinase</keyword>
<protein>
    <recommendedName>
        <fullName evidence="3">histidine kinase</fullName>
        <ecNumber evidence="3">2.7.13.3</ecNumber>
    </recommendedName>
</protein>
<dbReference type="InterPro" id="IPR050351">
    <property type="entry name" value="BphY/WalK/GraS-like"/>
</dbReference>
<dbReference type="PROSITE" id="PS50109">
    <property type="entry name" value="HIS_KIN"/>
    <property type="match status" value="1"/>
</dbReference>
<dbReference type="InterPro" id="IPR003594">
    <property type="entry name" value="HATPase_dom"/>
</dbReference>
<evidence type="ECO:0000256" key="6">
    <source>
        <dbReference type="ARBA" id="ARBA00022777"/>
    </source>
</evidence>
<evidence type="ECO:0000313" key="10">
    <source>
        <dbReference type="EMBL" id="KXT68152.1"/>
    </source>
</evidence>
<evidence type="ECO:0000313" key="13">
    <source>
        <dbReference type="Proteomes" id="UP000183629"/>
    </source>
</evidence>
<dbReference type="Proteomes" id="UP000070198">
    <property type="component" value="Unassembled WGS sequence"/>
</dbReference>
<evidence type="ECO:0000259" key="9">
    <source>
        <dbReference type="PROSITE" id="PS50109"/>
    </source>
</evidence>
<evidence type="ECO:0000256" key="2">
    <source>
        <dbReference type="ARBA" id="ARBA00004370"/>
    </source>
</evidence>
<dbReference type="GO" id="GO:0005886">
    <property type="term" value="C:plasma membrane"/>
    <property type="evidence" value="ECO:0007669"/>
    <property type="project" value="TreeGrafter"/>
</dbReference>
<dbReference type="Gene3D" id="1.10.287.130">
    <property type="match status" value="1"/>
</dbReference>
<dbReference type="EMBL" id="LQOF01000242">
    <property type="protein sequence ID" value="KXT68152.1"/>
    <property type="molecule type" value="Genomic_DNA"/>
</dbReference>
<keyword evidence="5" id="KW-0808">Transferase</keyword>
<keyword evidence="4" id="KW-0597">Phosphoprotein</keyword>
<comment type="subcellular location">
    <subcellularLocation>
        <location evidence="2">Membrane</location>
    </subcellularLocation>
</comment>
<dbReference type="PATRIC" id="fig|315405.11.peg.1292"/>
<evidence type="ECO:0000256" key="3">
    <source>
        <dbReference type="ARBA" id="ARBA00012438"/>
    </source>
</evidence>
<evidence type="ECO:0000256" key="8">
    <source>
        <dbReference type="SAM" id="Phobius"/>
    </source>
</evidence>
<evidence type="ECO:0000256" key="5">
    <source>
        <dbReference type="ARBA" id="ARBA00022679"/>
    </source>
</evidence>
<dbReference type="Pfam" id="PF00512">
    <property type="entry name" value="HisKA"/>
    <property type="match status" value="1"/>
</dbReference>
<dbReference type="EC" id="2.7.13.3" evidence="3"/>
<evidence type="ECO:0000256" key="7">
    <source>
        <dbReference type="ARBA" id="ARBA00023012"/>
    </source>
</evidence>
<keyword evidence="8" id="KW-0472">Membrane</keyword>
<dbReference type="CDD" id="cd00082">
    <property type="entry name" value="HisKA"/>
    <property type="match status" value="1"/>
</dbReference>
<name>A0A139MWV5_9STRE</name>
<sequence>MFRKLRIRFIAIASLAILIVLFSVVGVLNSARHIQTVNEINKILTLISDNGGTFPSVSKATSELGNTVSVDTLFQYRYFSAVIDEDGNITSLNSSNISDLTDEQVENYLTKINKSGDTSGDFRYNNHTYSYLVTDESDDSTLIVVLDSTNQVEENMTLVHLSLWMSGVSFAFFVLMVSIFSGRVIEPFIRNYERQRRFITNAGHELKTPLAIISANNELVEMMNGESEWTKSTNDQVERMTGLINSLVAMARLEEQPEVVLTDLNFSAIAEDAAEDFKGPVIKDGKQFVMEIQPDIHVKAEEKSLFELVTLLVDNANKYCDAGGTVSVKLSKANRLSKARLEISNTYVEGKNVDYSKFFERFYREDESHNNKKSGYGIGLSMAQTMVKLFKGSISVSYSGDTITFLVSL</sequence>
<evidence type="ECO:0000256" key="1">
    <source>
        <dbReference type="ARBA" id="ARBA00000085"/>
    </source>
</evidence>
<dbReference type="InterPro" id="IPR003661">
    <property type="entry name" value="HisK_dim/P_dom"/>
</dbReference>
<dbReference type="InterPro" id="IPR036890">
    <property type="entry name" value="HATPase_C_sf"/>
</dbReference>
<dbReference type="AlphaFoldDB" id="A0A139MWV5"/>
<dbReference type="SMART" id="SM00388">
    <property type="entry name" value="HisKA"/>
    <property type="match status" value="1"/>
</dbReference>
<dbReference type="GO" id="GO:0016036">
    <property type="term" value="P:cellular response to phosphate starvation"/>
    <property type="evidence" value="ECO:0007669"/>
    <property type="project" value="TreeGrafter"/>
</dbReference>
<evidence type="ECO:0000313" key="11">
    <source>
        <dbReference type="EMBL" id="SFU61232.1"/>
    </source>
</evidence>
<dbReference type="InterPro" id="IPR036097">
    <property type="entry name" value="HisK_dim/P_sf"/>
</dbReference>
<keyword evidence="7" id="KW-0902">Two-component regulatory system</keyword>
<dbReference type="SMART" id="SM00387">
    <property type="entry name" value="HATPase_c"/>
    <property type="match status" value="1"/>
</dbReference>
<gene>
    <name evidence="11" type="ORF">SAMN05660328_103173</name>
    <name evidence="10" type="ORF">SGADD02_01084</name>
</gene>
<accession>A0A139MWV5</accession>
<keyword evidence="13" id="KW-1185">Reference proteome</keyword>
<dbReference type="SUPFAM" id="SSF55874">
    <property type="entry name" value="ATPase domain of HSP90 chaperone/DNA topoisomerase II/histidine kinase"/>
    <property type="match status" value="1"/>
</dbReference>
<dbReference type="RefSeq" id="WP_061458667.1">
    <property type="nucleotide sequence ID" value="NZ_FOLZ01000001.1"/>
</dbReference>
<proteinExistence type="predicted"/>
<comment type="catalytic activity">
    <reaction evidence="1">
        <text>ATP + protein L-histidine = ADP + protein N-phospho-L-histidine.</text>
        <dbReference type="EC" id="2.7.13.3"/>
    </reaction>
</comment>
<dbReference type="Proteomes" id="UP000183629">
    <property type="component" value="Unassembled WGS sequence"/>
</dbReference>
<dbReference type="PANTHER" id="PTHR45453">
    <property type="entry name" value="PHOSPHATE REGULON SENSOR PROTEIN PHOR"/>
    <property type="match status" value="1"/>
</dbReference>
<dbReference type="SUPFAM" id="SSF47384">
    <property type="entry name" value="Homodimeric domain of signal transducing histidine kinase"/>
    <property type="match status" value="1"/>
</dbReference>
<dbReference type="GO" id="GO:0000155">
    <property type="term" value="F:phosphorelay sensor kinase activity"/>
    <property type="evidence" value="ECO:0007669"/>
    <property type="project" value="InterPro"/>
</dbReference>